<dbReference type="PANTHER" id="PTHR46346:SF1">
    <property type="entry name" value="PHOSPHATIDYLINOSITOL N-ACETYLGLUCOSAMINYLTRANSFERASE SUBUNIT P"/>
    <property type="match status" value="1"/>
</dbReference>
<comment type="subcellular location">
    <subcellularLocation>
        <location evidence="1">Membrane</location>
        <topology evidence="1">Multi-pass membrane protein</topology>
    </subcellularLocation>
</comment>
<dbReference type="GO" id="GO:0005783">
    <property type="term" value="C:endoplasmic reticulum"/>
    <property type="evidence" value="ECO:0007669"/>
    <property type="project" value="TreeGrafter"/>
</dbReference>
<evidence type="ECO:0000256" key="8">
    <source>
        <dbReference type="SAM" id="Phobius"/>
    </source>
</evidence>
<evidence type="ECO:0000256" key="4">
    <source>
        <dbReference type="ARBA" id="ARBA00022692"/>
    </source>
</evidence>
<evidence type="ECO:0000256" key="5">
    <source>
        <dbReference type="ARBA" id="ARBA00022989"/>
    </source>
</evidence>
<keyword evidence="4 8" id="KW-0812">Transmembrane</keyword>
<evidence type="ECO:0000256" key="3">
    <source>
        <dbReference type="ARBA" id="ARBA00022502"/>
    </source>
</evidence>
<organism evidence="10">
    <name type="scientific">Scylla olivacea</name>
    <name type="common">Orange mud crab</name>
    <name type="synonym">Cancer olivacea</name>
    <dbReference type="NCBI Taxonomy" id="85551"/>
    <lineage>
        <taxon>Eukaryota</taxon>
        <taxon>Metazoa</taxon>
        <taxon>Ecdysozoa</taxon>
        <taxon>Arthropoda</taxon>
        <taxon>Crustacea</taxon>
        <taxon>Multicrustacea</taxon>
        <taxon>Malacostraca</taxon>
        <taxon>Eumalacostraca</taxon>
        <taxon>Eucarida</taxon>
        <taxon>Decapoda</taxon>
        <taxon>Pleocyemata</taxon>
        <taxon>Brachyura</taxon>
        <taxon>Eubrachyura</taxon>
        <taxon>Portunoidea</taxon>
        <taxon>Portunidae</taxon>
        <taxon>Portuninae</taxon>
        <taxon>Scylla</taxon>
    </lineage>
</organism>
<dbReference type="GO" id="GO:0017176">
    <property type="term" value="F:phosphatidylinositol N-acetylglucosaminyltransferase activity"/>
    <property type="evidence" value="ECO:0007669"/>
    <property type="project" value="UniProtKB-UniRule"/>
</dbReference>
<feature type="transmembrane region" description="Helical" evidence="8">
    <location>
        <begin position="53"/>
        <end position="74"/>
    </location>
</feature>
<comment type="similarity">
    <text evidence="7">Belongs to the PIGP family.</text>
</comment>
<dbReference type="GO" id="GO:0006506">
    <property type="term" value="P:GPI anchor biosynthetic process"/>
    <property type="evidence" value="ECO:0007669"/>
    <property type="project" value="UniProtKB-UniPathway"/>
</dbReference>
<proteinExistence type="inferred from homology"/>
<sequence length="127" mass="14435">MGEHTPAPSPGRSYYGFVLYLLGWSGIACYIVWAFVPHTYLASFGLTYVPQPYWALALPSVIITLLLVFVFFVYPAINFMLVSPPNDLQNITDSKSIKLEDYPQANEYDVPPVYDLDISQVCRKLYK</sequence>
<evidence type="ECO:0000313" key="10">
    <source>
        <dbReference type="EMBL" id="JAI67885.1"/>
    </source>
</evidence>
<dbReference type="Pfam" id="PF08510">
    <property type="entry name" value="PIG-P"/>
    <property type="match status" value="1"/>
</dbReference>
<dbReference type="EMBL" id="GDRN01011444">
    <property type="protein sequence ID" value="JAI67885.1"/>
    <property type="molecule type" value="Transcribed_RNA"/>
</dbReference>
<keyword evidence="3 7" id="KW-0337">GPI-anchor biosynthesis</keyword>
<keyword evidence="7" id="KW-0808">Transferase</keyword>
<evidence type="ECO:0000256" key="6">
    <source>
        <dbReference type="ARBA" id="ARBA00023136"/>
    </source>
</evidence>
<accession>A0A0P4WML2</accession>
<comment type="pathway">
    <text evidence="2 7">Glycolipid biosynthesis; glycosylphosphatidylinositol-anchor biosynthesis.</text>
</comment>
<protein>
    <recommendedName>
        <fullName evidence="7">Phosphatidylinositol N-acetylglucosaminyltransferase subunit P</fullName>
    </recommendedName>
</protein>
<dbReference type="GO" id="GO:0016020">
    <property type="term" value="C:membrane"/>
    <property type="evidence" value="ECO:0007669"/>
    <property type="project" value="UniProtKB-SubCell"/>
</dbReference>
<evidence type="ECO:0000256" key="7">
    <source>
        <dbReference type="PIRNR" id="PIRNR008765"/>
    </source>
</evidence>
<feature type="transmembrane region" description="Helical" evidence="8">
    <location>
        <begin position="12"/>
        <end position="33"/>
    </location>
</feature>
<reference evidence="10" key="1">
    <citation type="submission" date="2015-09" db="EMBL/GenBank/DDBJ databases">
        <title>Scylla olivacea transcriptome.</title>
        <authorList>
            <person name="Ikhwanuddin M."/>
        </authorList>
    </citation>
    <scope>NUCLEOTIDE SEQUENCE</scope>
</reference>
<evidence type="ECO:0000259" key="9">
    <source>
        <dbReference type="Pfam" id="PF08510"/>
    </source>
</evidence>
<dbReference type="PANTHER" id="PTHR46346">
    <property type="entry name" value="PHOSPHATIDYLINOSITOL N-ACETYLGLUCOSAMINYLTRANSFERASE SUBUNIT P"/>
    <property type="match status" value="1"/>
</dbReference>
<comment type="function">
    <text evidence="7">Part of the complex catalyzing the transfer of N-acetylglucosamine from UDP-N-acetylglucosamine to phosphatidylinositol, the first step of GPI biosynthesis.</text>
</comment>
<dbReference type="InterPro" id="IPR052263">
    <property type="entry name" value="GPI_Anchor_Biosynth"/>
</dbReference>
<evidence type="ECO:0000256" key="2">
    <source>
        <dbReference type="ARBA" id="ARBA00004687"/>
    </source>
</evidence>
<name>A0A0P4WML2_SCYOL</name>
<dbReference type="AlphaFoldDB" id="A0A0P4WML2"/>
<dbReference type="UniPathway" id="UPA00196"/>
<feature type="domain" description="PIG-P" evidence="9">
    <location>
        <begin position="12"/>
        <end position="126"/>
    </location>
</feature>
<evidence type="ECO:0000256" key="1">
    <source>
        <dbReference type="ARBA" id="ARBA00004141"/>
    </source>
</evidence>
<dbReference type="PIRSF" id="PIRSF008765">
    <property type="entry name" value="PIG-P_GPI19"/>
    <property type="match status" value="1"/>
</dbReference>
<keyword evidence="5 8" id="KW-1133">Transmembrane helix</keyword>
<dbReference type="InterPro" id="IPR013717">
    <property type="entry name" value="PIG-P"/>
</dbReference>
<keyword evidence="6 7" id="KW-0472">Membrane</keyword>
<dbReference type="InterPro" id="IPR016542">
    <property type="entry name" value="PIG-P_GPI19"/>
</dbReference>